<dbReference type="RefSeq" id="WP_092063734.1">
    <property type="nucleotide sequence ID" value="NZ_FNIN01000002.1"/>
</dbReference>
<keyword evidence="3" id="KW-1185">Reference proteome</keyword>
<dbReference type="InterPro" id="IPR023472">
    <property type="entry name" value="Uncharacterised_MJ0810"/>
</dbReference>
<feature type="domain" description="AMMECR1" evidence="1">
    <location>
        <begin position="11"/>
        <end position="183"/>
    </location>
</feature>
<reference evidence="2 3" key="1">
    <citation type="submission" date="2016-10" db="EMBL/GenBank/DDBJ databases">
        <authorList>
            <person name="de Groot N.N."/>
        </authorList>
    </citation>
    <scope>NUCLEOTIDE SEQUENCE [LARGE SCALE GENOMIC DNA]</scope>
    <source>
        <strain evidence="2 3">DSM 15269</strain>
    </source>
</reference>
<sequence>MQEFKLNLSPEEKKYLKEIAKLSILEKFSNKKTNYPKPCTDQLEKHFGAFVTLKKNGNLRGCIGQIIGQKPLWKTIIEMAKAAAFEDPRFPPLQPSEINDIEIEISILSPFKKIKNIQEINPGQHGLFIQKGYYSGLLLPQVATEWNWDKKTFLEHTCLKAGLNPDCYKDPDTDIYVFEAVVF</sequence>
<dbReference type="STRING" id="206665.SAMN04488516_102314"/>
<dbReference type="OrthoDB" id="9782820at2"/>
<dbReference type="InterPro" id="IPR002733">
    <property type="entry name" value="AMMECR1_domain"/>
</dbReference>
<dbReference type="AlphaFoldDB" id="A0A1H0BW32"/>
<dbReference type="Gene3D" id="3.30.1490.150">
    <property type="entry name" value="Hypothetical protein ph0010, domain 2"/>
    <property type="match status" value="1"/>
</dbReference>
<accession>A0A1H0BW32</accession>
<name>A0A1H0BW32_9BACT</name>
<dbReference type="NCBIfam" id="TIGR04335">
    <property type="entry name" value="AmmeMemoSam_A"/>
    <property type="match status" value="1"/>
</dbReference>
<evidence type="ECO:0000313" key="3">
    <source>
        <dbReference type="Proteomes" id="UP000199602"/>
    </source>
</evidence>
<dbReference type="Gene3D" id="3.30.700.20">
    <property type="entry name" value="Hypothetical protein ph0010, domain 1"/>
    <property type="match status" value="1"/>
</dbReference>
<dbReference type="InterPro" id="IPR023473">
    <property type="entry name" value="AMMECR1"/>
</dbReference>
<organism evidence="2 3">
    <name type="scientific">Desulfonauticus submarinus</name>
    <dbReference type="NCBI Taxonomy" id="206665"/>
    <lineage>
        <taxon>Bacteria</taxon>
        <taxon>Pseudomonadati</taxon>
        <taxon>Thermodesulfobacteriota</taxon>
        <taxon>Desulfovibrionia</taxon>
        <taxon>Desulfovibrionales</taxon>
        <taxon>Desulfonauticaceae</taxon>
        <taxon>Desulfonauticus</taxon>
    </lineage>
</organism>
<dbReference type="InterPro" id="IPR036071">
    <property type="entry name" value="AMMECR1_dom_sf"/>
</dbReference>
<evidence type="ECO:0000259" key="1">
    <source>
        <dbReference type="PROSITE" id="PS51112"/>
    </source>
</evidence>
<dbReference type="Pfam" id="PF01871">
    <property type="entry name" value="AMMECR1"/>
    <property type="match status" value="1"/>
</dbReference>
<dbReference type="PANTHER" id="PTHR13016:SF0">
    <property type="entry name" value="AMME SYNDROME CANDIDATE GENE 1 PROTEIN"/>
    <property type="match status" value="1"/>
</dbReference>
<protein>
    <recommendedName>
        <fullName evidence="1">AMMECR1 domain-containing protein</fullName>
    </recommendedName>
</protein>
<dbReference type="SUPFAM" id="SSF143447">
    <property type="entry name" value="AMMECR1-like"/>
    <property type="match status" value="1"/>
</dbReference>
<dbReference type="NCBIfam" id="TIGR00296">
    <property type="entry name" value="TIGR00296 family protein"/>
    <property type="match status" value="1"/>
</dbReference>
<dbReference type="InterPro" id="IPR027485">
    <property type="entry name" value="AMMECR1_N"/>
</dbReference>
<dbReference type="HAMAP" id="MF_00645">
    <property type="entry name" value="AMMECR1"/>
    <property type="match status" value="1"/>
</dbReference>
<dbReference type="InterPro" id="IPR027623">
    <property type="entry name" value="AmmeMemoSam_A"/>
</dbReference>
<dbReference type="Proteomes" id="UP000199602">
    <property type="component" value="Unassembled WGS sequence"/>
</dbReference>
<gene>
    <name evidence="2" type="ORF">SAMN04488516_102314</name>
</gene>
<proteinExistence type="inferred from homology"/>
<dbReference type="EMBL" id="FNIN01000002">
    <property type="protein sequence ID" value="SDN49871.1"/>
    <property type="molecule type" value="Genomic_DNA"/>
</dbReference>
<evidence type="ECO:0000313" key="2">
    <source>
        <dbReference type="EMBL" id="SDN49871.1"/>
    </source>
</evidence>
<dbReference type="PROSITE" id="PS51112">
    <property type="entry name" value="AMMECR1"/>
    <property type="match status" value="1"/>
</dbReference>
<dbReference type="PANTHER" id="PTHR13016">
    <property type="entry name" value="AMMECR1 HOMOLOG"/>
    <property type="match status" value="1"/>
</dbReference>